<organism evidence="7 8">
    <name type="scientific">Durusdinium trenchii</name>
    <dbReference type="NCBI Taxonomy" id="1381693"/>
    <lineage>
        <taxon>Eukaryota</taxon>
        <taxon>Sar</taxon>
        <taxon>Alveolata</taxon>
        <taxon>Dinophyceae</taxon>
        <taxon>Suessiales</taxon>
        <taxon>Symbiodiniaceae</taxon>
        <taxon>Durusdinium</taxon>
    </lineage>
</organism>
<keyword evidence="5" id="KW-0812">Transmembrane</keyword>
<dbReference type="InterPro" id="IPR013083">
    <property type="entry name" value="Znf_RING/FYVE/PHD"/>
</dbReference>
<evidence type="ECO:0000313" key="7">
    <source>
        <dbReference type="EMBL" id="CAK8993523.1"/>
    </source>
</evidence>
<proteinExistence type="predicted"/>
<sequence length="130" mass="14309">MYWIEDGVTLAIVVSAASMVLASGLTIVFVLTRRGWRPTTSTSRDLPDLRRLVDELPVGHGDGELTCAICLDQLEPHEQVKQLPCQHCYHKECLYRWGTSRVCSGRGSAPAKLSCPLCKEDCAIHVAQNG</sequence>
<keyword evidence="5" id="KW-1133">Transmembrane helix</keyword>
<feature type="transmembrane region" description="Helical" evidence="5">
    <location>
        <begin position="12"/>
        <end position="31"/>
    </location>
</feature>
<evidence type="ECO:0000256" key="1">
    <source>
        <dbReference type="ARBA" id="ARBA00022723"/>
    </source>
</evidence>
<gene>
    <name evidence="7" type="ORF">CCMP2556_LOCUS3280</name>
</gene>
<dbReference type="SMART" id="SM00184">
    <property type="entry name" value="RING"/>
    <property type="match status" value="1"/>
</dbReference>
<accession>A0ABP0HTJ3</accession>
<keyword evidence="5" id="KW-0472">Membrane</keyword>
<evidence type="ECO:0000259" key="6">
    <source>
        <dbReference type="PROSITE" id="PS50089"/>
    </source>
</evidence>
<dbReference type="SMART" id="SM00744">
    <property type="entry name" value="RINGv"/>
    <property type="match status" value="1"/>
</dbReference>
<feature type="domain" description="RING-type" evidence="6">
    <location>
        <begin position="67"/>
        <end position="119"/>
    </location>
</feature>
<dbReference type="EMBL" id="CAXAMN010001270">
    <property type="protein sequence ID" value="CAK8993523.1"/>
    <property type="molecule type" value="Genomic_DNA"/>
</dbReference>
<keyword evidence="8" id="KW-1185">Reference proteome</keyword>
<dbReference type="SUPFAM" id="SSF57850">
    <property type="entry name" value="RING/U-box"/>
    <property type="match status" value="1"/>
</dbReference>
<dbReference type="Proteomes" id="UP001642484">
    <property type="component" value="Unassembled WGS sequence"/>
</dbReference>
<dbReference type="InterPro" id="IPR011016">
    <property type="entry name" value="Znf_RING-CH"/>
</dbReference>
<dbReference type="InterPro" id="IPR051826">
    <property type="entry name" value="E3_ubiquitin-ligase_domain"/>
</dbReference>
<dbReference type="Pfam" id="PF13639">
    <property type="entry name" value="zf-RING_2"/>
    <property type="match status" value="1"/>
</dbReference>
<dbReference type="InterPro" id="IPR001841">
    <property type="entry name" value="Znf_RING"/>
</dbReference>
<evidence type="ECO:0000313" key="8">
    <source>
        <dbReference type="Proteomes" id="UP001642484"/>
    </source>
</evidence>
<keyword evidence="2 4" id="KW-0863">Zinc-finger</keyword>
<comment type="caution">
    <text evidence="7">The sequence shown here is derived from an EMBL/GenBank/DDBJ whole genome shotgun (WGS) entry which is preliminary data.</text>
</comment>
<evidence type="ECO:0000256" key="2">
    <source>
        <dbReference type="ARBA" id="ARBA00022771"/>
    </source>
</evidence>
<keyword evidence="3" id="KW-0862">Zinc</keyword>
<protein>
    <recommendedName>
        <fullName evidence="6">RING-type domain-containing protein</fullName>
    </recommendedName>
</protein>
<dbReference type="PANTHER" id="PTHR22765">
    <property type="entry name" value="RING FINGER AND PROTEASE ASSOCIATED DOMAIN-CONTAINING"/>
    <property type="match status" value="1"/>
</dbReference>
<evidence type="ECO:0000256" key="4">
    <source>
        <dbReference type="PROSITE-ProRule" id="PRU00175"/>
    </source>
</evidence>
<reference evidence="7 8" key="1">
    <citation type="submission" date="2024-02" db="EMBL/GenBank/DDBJ databases">
        <authorList>
            <person name="Chen Y."/>
            <person name="Shah S."/>
            <person name="Dougan E. K."/>
            <person name="Thang M."/>
            <person name="Chan C."/>
        </authorList>
    </citation>
    <scope>NUCLEOTIDE SEQUENCE [LARGE SCALE GENOMIC DNA]</scope>
</reference>
<dbReference type="PROSITE" id="PS50089">
    <property type="entry name" value="ZF_RING_2"/>
    <property type="match status" value="1"/>
</dbReference>
<evidence type="ECO:0000256" key="3">
    <source>
        <dbReference type="ARBA" id="ARBA00022833"/>
    </source>
</evidence>
<dbReference type="Gene3D" id="3.30.40.10">
    <property type="entry name" value="Zinc/RING finger domain, C3HC4 (zinc finger)"/>
    <property type="match status" value="1"/>
</dbReference>
<name>A0ABP0HTJ3_9DINO</name>
<evidence type="ECO:0000256" key="5">
    <source>
        <dbReference type="SAM" id="Phobius"/>
    </source>
</evidence>
<keyword evidence="1" id="KW-0479">Metal-binding</keyword>